<dbReference type="AlphaFoldDB" id="A0A2S6GID2"/>
<evidence type="ECO:0000313" key="1">
    <source>
        <dbReference type="EMBL" id="PPK64979.1"/>
    </source>
</evidence>
<dbReference type="Proteomes" id="UP000239203">
    <property type="component" value="Unassembled WGS sequence"/>
</dbReference>
<organism evidence="1 2">
    <name type="scientific">Actinokineospora auranticolor</name>
    <dbReference type="NCBI Taxonomy" id="155976"/>
    <lineage>
        <taxon>Bacteria</taxon>
        <taxon>Bacillati</taxon>
        <taxon>Actinomycetota</taxon>
        <taxon>Actinomycetes</taxon>
        <taxon>Pseudonocardiales</taxon>
        <taxon>Pseudonocardiaceae</taxon>
        <taxon>Actinokineospora</taxon>
    </lineage>
</organism>
<reference evidence="1 2" key="1">
    <citation type="submission" date="2018-02" db="EMBL/GenBank/DDBJ databases">
        <title>Genomic Encyclopedia of Archaeal and Bacterial Type Strains, Phase II (KMG-II): from individual species to whole genera.</title>
        <authorList>
            <person name="Goeker M."/>
        </authorList>
    </citation>
    <scope>NUCLEOTIDE SEQUENCE [LARGE SCALE GENOMIC DNA]</scope>
    <source>
        <strain evidence="1 2">YU 961-1</strain>
    </source>
</reference>
<dbReference type="EMBL" id="PTIX01000016">
    <property type="protein sequence ID" value="PPK64979.1"/>
    <property type="molecule type" value="Genomic_DNA"/>
</dbReference>
<sequence>MAEGKLGEPGFSERSCAPLAEGHLARLYAIAEADHAVFAARRPEYLDRRVAVTLAQGRRRTTSTAVPG</sequence>
<gene>
    <name evidence="1" type="ORF">CLV40_11621</name>
</gene>
<accession>A0A2S6GID2</accession>
<keyword evidence="2" id="KW-1185">Reference proteome</keyword>
<comment type="caution">
    <text evidence="1">The sequence shown here is derived from an EMBL/GenBank/DDBJ whole genome shotgun (WGS) entry which is preliminary data.</text>
</comment>
<evidence type="ECO:0000313" key="2">
    <source>
        <dbReference type="Proteomes" id="UP000239203"/>
    </source>
</evidence>
<dbReference type="RefSeq" id="WP_104481424.1">
    <property type="nucleotide sequence ID" value="NZ_CP154825.1"/>
</dbReference>
<protein>
    <submittedName>
        <fullName evidence="1">Uncharacterized protein</fullName>
    </submittedName>
</protein>
<name>A0A2S6GID2_9PSEU</name>
<proteinExistence type="predicted"/>